<dbReference type="SUPFAM" id="SSF52540">
    <property type="entry name" value="P-loop containing nucleoside triphosphate hydrolases"/>
    <property type="match status" value="1"/>
</dbReference>
<dbReference type="GO" id="GO:0140359">
    <property type="term" value="F:ABC-type transporter activity"/>
    <property type="evidence" value="ECO:0007669"/>
    <property type="project" value="InterPro"/>
</dbReference>
<evidence type="ECO:0000259" key="7">
    <source>
        <dbReference type="Pfam" id="PF01061"/>
    </source>
</evidence>
<protein>
    <recommendedName>
        <fullName evidence="7">ABC-2 type transporter transmembrane domain-containing protein</fullName>
    </recommendedName>
</protein>
<evidence type="ECO:0000256" key="5">
    <source>
        <dbReference type="ARBA" id="ARBA00023136"/>
    </source>
</evidence>
<keyword evidence="3 6" id="KW-0812">Transmembrane</keyword>
<proteinExistence type="predicted"/>
<dbReference type="AlphaFoldDB" id="A0A8H7Y6G3"/>
<feature type="domain" description="ABC-2 type transporter transmembrane" evidence="7">
    <location>
        <begin position="202"/>
        <end position="329"/>
    </location>
</feature>
<feature type="transmembrane region" description="Helical" evidence="6">
    <location>
        <begin position="234"/>
        <end position="257"/>
    </location>
</feature>
<accession>A0A8H7Y6G3</accession>
<evidence type="ECO:0000313" key="8">
    <source>
        <dbReference type="EMBL" id="KAG5172216.1"/>
    </source>
</evidence>
<feature type="transmembrane region" description="Helical" evidence="6">
    <location>
        <begin position="312"/>
        <end position="330"/>
    </location>
</feature>
<dbReference type="InterPro" id="IPR027417">
    <property type="entry name" value="P-loop_NTPase"/>
</dbReference>
<dbReference type="InterPro" id="IPR013525">
    <property type="entry name" value="ABC2_TM"/>
</dbReference>
<comment type="caution">
    <text evidence="8">The sequence shown here is derived from an EMBL/GenBank/DDBJ whole genome shotgun (WGS) entry which is preliminary data.</text>
</comment>
<dbReference type="PANTHER" id="PTHR19241">
    <property type="entry name" value="ATP-BINDING CASSETTE TRANSPORTER"/>
    <property type="match status" value="1"/>
</dbReference>
<evidence type="ECO:0000256" key="4">
    <source>
        <dbReference type="ARBA" id="ARBA00022989"/>
    </source>
</evidence>
<comment type="subcellular location">
    <subcellularLocation>
        <location evidence="1">Membrane</location>
        <topology evidence="1">Multi-pass membrane protein</topology>
    </subcellularLocation>
</comment>
<gene>
    <name evidence="8" type="ORF">JR316_001713</name>
</gene>
<evidence type="ECO:0000256" key="2">
    <source>
        <dbReference type="ARBA" id="ARBA00022448"/>
    </source>
</evidence>
<dbReference type="GO" id="GO:0016020">
    <property type="term" value="C:membrane"/>
    <property type="evidence" value="ECO:0007669"/>
    <property type="project" value="UniProtKB-SubCell"/>
</dbReference>
<sequence>MHLNYSMIAQNLLFLDEPTSGLDSQSAWNIVAFLRSLAEQSQAILCTIHQVSFCGDVPLCHLNDFFFVKKPFAELFHVFDRFLLLRRRVAKQSTSVTLDTMLKLCCTTSTPTVLAHVFLKKIRAAEYMLDVIGAGVTAFSSINWHEVWKRSPGQSGLSRKSRRSIQLDEVNLLLKLISGLNTPPHGATRSSNLSFKQGAADHYRIAKLILNVAGGFFIGLSFSRTRTVYKTFRITVYMLLVLNQPLVNMLQVPFVATRTIYEVRKHPSGMYSWTAHIIAQILAELPWNILGSCLYFLVWCWTSRFLSGRAGYLYLSVGVVFPLYYTTIALNDVRTLLIQALLTCCVVIGVNIRQRHARLHRITLAKSRDRRLP</sequence>
<organism evidence="8">
    <name type="scientific">Psilocybe cubensis</name>
    <name type="common">Psychedelic mushroom</name>
    <name type="synonym">Stropharia cubensis</name>
    <dbReference type="NCBI Taxonomy" id="181762"/>
    <lineage>
        <taxon>Eukaryota</taxon>
        <taxon>Fungi</taxon>
        <taxon>Dikarya</taxon>
        <taxon>Basidiomycota</taxon>
        <taxon>Agaricomycotina</taxon>
        <taxon>Agaricomycetes</taxon>
        <taxon>Agaricomycetidae</taxon>
        <taxon>Agaricales</taxon>
        <taxon>Agaricineae</taxon>
        <taxon>Strophariaceae</taxon>
        <taxon>Psilocybe</taxon>
    </lineage>
</organism>
<keyword evidence="5 6" id="KW-0472">Membrane</keyword>
<keyword evidence="4 6" id="KW-1133">Transmembrane helix</keyword>
<dbReference type="Gene3D" id="3.40.50.300">
    <property type="entry name" value="P-loop containing nucleotide triphosphate hydrolases"/>
    <property type="match status" value="1"/>
</dbReference>
<name>A0A8H7Y6G3_PSICU</name>
<feature type="transmembrane region" description="Helical" evidence="6">
    <location>
        <begin position="277"/>
        <end position="300"/>
    </location>
</feature>
<reference evidence="8" key="1">
    <citation type="submission" date="2021-02" db="EMBL/GenBank/DDBJ databases">
        <title>Psilocybe cubensis genome.</title>
        <authorList>
            <person name="Mckernan K.J."/>
            <person name="Crawford S."/>
            <person name="Trippe A."/>
            <person name="Kane L.T."/>
            <person name="Mclaughlin S."/>
        </authorList>
    </citation>
    <scope>NUCLEOTIDE SEQUENCE [LARGE SCALE GENOMIC DNA]</scope>
    <source>
        <strain evidence="8">MGC-MH-2018</strain>
    </source>
</reference>
<dbReference type="Pfam" id="PF01061">
    <property type="entry name" value="ABC2_membrane"/>
    <property type="match status" value="1"/>
</dbReference>
<dbReference type="EMBL" id="JAFIQS010000002">
    <property type="protein sequence ID" value="KAG5172216.1"/>
    <property type="molecule type" value="Genomic_DNA"/>
</dbReference>
<evidence type="ECO:0000256" key="1">
    <source>
        <dbReference type="ARBA" id="ARBA00004141"/>
    </source>
</evidence>
<feature type="transmembrane region" description="Helical" evidence="6">
    <location>
        <begin position="205"/>
        <end position="222"/>
    </location>
</feature>
<feature type="transmembrane region" description="Helical" evidence="6">
    <location>
        <begin position="336"/>
        <end position="352"/>
    </location>
</feature>
<evidence type="ECO:0000256" key="6">
    <source>
        <dbReference type="SAM" id="Phobius"/>
    </source>
</evidence>
<keyword evidence="2" id="KW-0813">Transport</keyword>
<evidence type="ECO:0000256" key="3">
    <source>
        <dbReference type="ARBA" id="ARBA00022692"/>
    </source>
</evidence>